<dbReference type="GO" id="GO:0030976">
    <property type="term" value="F:thiamine pyrophosphate binding"/>
    <property type="evidence" value="ECO:0007669"/>
    <property type="project" value="InterPro"/>
</dbReference>
<dbReference type="AlphaFoldDB" id="A0A415E1U0"/>
<gene>
    <name evidence="3" type="ORF">DW099_11445</name>
</gene>
<dbReference type="EMBL" id="QRMS01000003">
    <property type="protein sequence ID" value="RHJ87591.1"/>
    <property type="molecule type" value="Genomic_DNA"/>
</dbReference>
<dbReference type="InterPro" id="IPR051457">
    <property type="entry name" value="2-oxoacid:Fd_oxidoreductase"/>
</dbReference>
<accession>A0A415E1U0</accession>
<comment type="caution">
    <text evidence="3">The sequence shown here is derived from an EMBL/GenBank/DDBJ whole genome shotgun (WGS) entry which is preliminary data.</text>
</comment>
<reference evidence="3 4" key="1">
    <citation type="submission" date="2018-08" db="EMBL/GenBank/DDBJ databases">
        <title>A genome reference for cultivated species of the human gut microbiota.</title>
        <authorList>
            <person name="Zou Y."/>
            <person name="Xue W."/>
            <person name="Luo G."/>
        </authorList>
    </citation>
    <scope>NUCLEOTIDE SEQUENCE [LARGE SCALE GENOMIC DNA]</scope>
    <source>
        <strain evidence="3 4">AM07-24</strain>
    </source>
</reference>
<dbReference type="InterPro" id="IPR011766">
    <property type="entry name" value="TPP_enzyme_TPP-bd"/>
</dbReference>
<dbReference type="Proteomes" id="UP000284841">
    <property type="component" value="Unassembled WGS sequence"/>
</dbReference>
<keyword evidence="4" id="KW-1185">Reference proteome</keyword>
<keyword evidence="1" id="KW-0560">Oxidoreductase</keyword>
<sequence length="237" mass="25660">MVSIPNSFCAGCGHGLLNRLIAEVIEENGYEDKTIITLGVGCSCNMNHSWNGDKIQTAHGRGASTATGIKVARPDLLSIAYQGDGDAYVIGLAETLNAAYRNTNITVFVVNNNNFAMTGGQMSWTTMPGQKTTTSEAGRDPLVTGFPIKVPEIVAGFDQVAYVARGSVHSAKEINNLKKYVKNAIEAQLHNEGYSLVEVLAPCPTNWGMNLEKSVAWMEKEVLPYYQVGTLRERTGK</sequence>
<feature type="domain" description="Thiamine pyrophosphate enzyme TPP-binding" evidence="2">
    <location>
        <begin position="44"/>
        <end position="199"/>
    </location>
</feature>
<dbReference type="PANTHER" id="PTHR48084:SF3">
    <property type="entry name" value="SUBUNIT OF PYRUVATE:FLAVODOXIN OXIDOREDUCTASE"/>
    <property type="match status" value="1"/>
</dbReference>
<dbReference type="GO" id="GO:0016625">
    <property type="term" value="F:oxidoreductase activity, acting on the aldehyde or oxo group of donors, iron-sulfur protein as acceptor"/>
    <property type="evidence" value="ECO:0007669"/>
    <property type="project" value="UniProtKB-ARBA"/>
</dbReference>
<evidence type="ECO:0000313" key="3">
    <source>
        <dbReference type="EMBL" id="RHJ87591.1"/>
    </source>
</evidence>
<evidence type="ECO:0000259" key="2">
    <source>
        <dbReference type="Pfam" id="PF02775"/>
    </source>
</evidence>
<dbReference type="SUPFAM" id="SSF52518">
    <property type="entry name" value="Thiamin diphosphate-binding fold (THDP-binding)"/>
    <property type="match status" value="1"/>
</dbReference>
<evidence type="ECO:0000256" key="1">
    <source>
        <dbReference type="ARBA" id="ARBA00023002"/>
    </source>
</evidence>
<dbReference type="Pfam" id="PF02775">
    <property type="entry name" value="TPP_enzyme_C"/>
    <property type="match status" value="1"/>
</dbReference>
<dbReference type="OrthoDB" id="9775140at2"/>
<proteinExistence type="predicted"/>
<dbReference type="Gene3D" id="3.40.50.970">
    <property type="match status" value="1"/>
</dbReference>
<dbReference type="STRING" id="1776384.GCA_900086585_00779"/>
<dbReference type="PANTHER" id="PTHR48084">
    <property type="entry name" value="2-OXOGLUTARATE OXIDOREDUCTASE SUBUNIT KORB-RELATED"/>
    <property type="match status" value="1"/>
</dbReference>
<evidence type="ECO:0000313" key="4">
    <source>
        <dbReference type="Proteomes" id="UP000284841"/>
    </source>
</evidence>
<dbReference type="InterPro" id="IPR029061">
    <property type="entry name" value="THDP-binding"/>
</dbReference>
<dbReference type="GO" id="GO:0045333">
    <property type="term" value="P:cellular respiration"/>
    <property type="evidence" value="ECO:0007669"/>
    <property type="project" value="UniProtKB-ARBA"/>
</dbReference>
<organism evidence="3 4">
    <name type="scientific">Emergencia timonensis</name>
    <dbReference type="NCBI Taxonomy" id="1776384"/>
    <lineage>
        <taxon>Bacteria</taxon>
        <taxon>Bacillati</taxon>
        <taxon>Bacillota</taxon>
        <taxon>Clostridia</taxon>
        <taxon>Peptostreptococcales</taxon>
        <taxon>Anaerovoracaceae</taxon>
        <taxon>Emergencia</taxon>
    </lineage>
</organism>
<protein>
    <submittedName>
        <fullName evidence="3">2-oxoglutarate oxidoreductase</fullName>
    </submittedName>
</protein>
<name>A0A415E1U0_9FIRM</name>